<dbReference type="PRINTS" id="PR00926">
    <property type="entry name" value="MITOCARRIER"/>
</dbReference>
<evidence type="ECO:0000256" key="11">
    <source>
        <dbReference type="PROSITE-ProRule" id="PRU00282"/>
    </source>
</evidence>
<dbReference type="PANTHER" id="PTHR24089">
    <property type="entry name" value="SOLUTE CARRIER FAMILY 25"/>
    <property type="match status" value="1"/>
</dbReference>
<comment type="similarity">
    <text evidence="2 12">Belongs to the mitochondrial carrier (TC 2.A.29) family.</text>
</comment>
<keyword evidence="3 12" id="KW-0813">Transport</keyword>
<keyword evidence="6" id="KW-0999">Mitochondrion inner membrane</keyword>
<dbReference type="InterPro" id="IPR023395">
    <property type="entry name" value="MCP_dom_sf"/>
</dbReference>
<evidence type="ECO:0000256" key="1">
    <source>
        <dbReference type="ARBA" id="ARBA00004448"/>
    </source>
</evidence>
<keyword evidence="14" id="KW-1185">Reference proteome</keyword>
<protein>
    <recommendedName>
        <fullName evidence="10">Solute carrier family 25 member 43</fullName>
    </recommendedName>
</protein>
<keyword evidence="4 11" id="KW-0812">Transmembrane</keyword>
<dbReference type="GO" id="GO:0055085">
    <property type="term" value="P:transmembrane transport"/>
    <property type="evidence" value="ECO:0007669"/>
    <property type="project" value="InterPro"/>
</dbReference>
<dbReference type="PRINTS" id="PR00928">
    <property type="entry name" value="GRAVESDC"/>
</dbReference>
<dbReference type="Proteomes" id="UP000287033">
    <property type="component" value="Unassembled WGS sequence"/>
</dbReference>
<gene>
    <name evidence="13" type="ORF">chiPu_0000510</name>
</gene>
<keyword evidence="5" id="KW-0677">Repeat</keyword>
<evidence type="ECO:0000256" key="4">
    <source>
        <dbReference type="ARBA" id="ARBA00022692"/>
    </source>
</evidence>
<keyword evidence="9 11" id="KW-0472">Membrane</keyword>
<evidence type="ECO:0000313" key="14">
    <source>
        <dbReference type="Proteomes" id="UP000287033"/>
    </source>
</evidence>
<evidence type="ECO:0000256" key="5">
    <source>
        <dbReference type="ARBA" id="ARBA00022737"/>
    </source>
</evidence>
<dbReference type="Gene3D" id="1.50.40.10">
    <property type="entry name" value="Mitochondrial carrier domain"/>
    <property type="match status" value="1"/>
</dbReference>
<comment type="subcellular location">
    <subcellularLocation>
        <location evidence="1">Mitochondrion inner membrane</location>
        <topology evidence="1">Multi-pass membrane protein</topology>
    </subcellularLocation>
</comment>
<dbReference type="InterPro" id="IPR018108">
    <property type="entry name" value="MCP_transmembrane"/>
</dbReference>
<keyword evidence="8" id="KW-0496">Mitochondrion</keyword>
<dbReference type="STRING" id="137246.A0A401RVE2"/>
<sequence>MGLGERDSRLTSCQSLACGALAGLLSRSLSCPLEVVKVLSQVGTFHSKRGFLRTFQILSEAEGLRALWKGNAIACARLFPYSTVQVSTYNRFVSFFMDDFGHISHWSAIVAGSLAGIVAAVLTYPAELIETRLIVQNSTAPTYRGIVHTFLTIYTKEGFLALYRGASLTVLGSVPFSAGSFLVYINLDKLWNKPSVKLTPLQNFGNGCLAAGVAQTLSFPFETVKRKMQAQSPLLPHYGGVDVHFAGVVDCFKQIVKTKGVLSLWNGLTANLVKIVPYYGLMFSTFEFCKRVCLYKNGYIVSPLSYRLSPGVDQSLGAEELWELRRLIREKRFETNQSTLGTKWWG</sequence>
<proteinExistence type="inferred from homology"/>
<evidence type="ECO:0000313" key="13">
    <source>
        <dbReference type="EMBL" id="GCC22125.1"/>
    </source>
</evidence>
<evidence type="ECO:0000256" key="3">
    <source>
        <dbReference type="ARBA" id="ARBA00022448"/>
    </source>
</evidence>
<dbReference type="GO" id="GO:0005743">
    <property type="term" value="C:mitochondrial inner membrane"/>
    <property type="evidence" value="ECO:0007669"/>
    <property type="project" value="UniProtKB-SubCell"/>
</dbReference>
<reference evidence="13 14" key="1">
    <citation type="journal article" date="2018" name="Nat. Ecol. Evol.">
        <title>Shark genomes provide insights into elasmobranch evolution and the origin of vertebrates.</title>
        <authorList>
            <person name="Hara Y"/>
            <person name="Yamaguchi K"/>
            <person name="Onimaru K"/>
            <person name="Kadota M"/>
            <person name="Koyanagi M"/>
            <person name="Keeley SD"/>
            <person name="Tatsumi K"/>
            <person name="Tanaka K"/>
            <person name="Motone F"/>
            <person name="Kageyama Y"/>
            <person name="Nozu R"/>
            <person name="Adachi N"/>
            <person name="Nishimura O"/>
            <person name="Nakagawa R"/>
            <person name="Tanegashima C"/>
            <person name="Kiyatake I"/>
            <person name="Matsumoto R"/>
            <person name="Murakumo K"/>
            <person name="Nishida K"/>
            <person name="Terakita A"/>
            <person name="Kuratani S"/>
            <person name="Sato K"/>
            <person name="Hyodo S Kuraku.S."/>
        </authorList>
    </citation>
    <scope>NUCLEOTIDE SEQUENCE [LARGE SCALE GENOMIC DNA]</scope>
</reference>
<dbReference type="PROSITE" id="PS50920">
    <property type="entry name" value="SOLCAR"/>
    <property type="match status" value="3"/>
</dbReference>
<comment type="caution">
    <text evidence="13">The sequence shown here is derived from an EMBL/GenBank/DDBJ whole genome shotgun (WGS) entry which is preliminary data.</text>
</comment>
<evidence type="ECO:0000256" key="6">
    <source>
        <dbReference type="ARBA" id="ARBA00022792"/>
    </source>
</evidence>
<evidence type="ECO:0000256" key="9">
    <source>
        <dbReference type="ARBA" id="ARBA00023136"/>
    </source>
</evidence>
<keyword evidence="7" id="KW-1133">Transmembrane helix</keyword>
<evidence type="ECO:0000256" key="8">
    <source>
        <dbReference type="ARBA" id="ARBA00023128"/>
    </source>
</evidence>
<dbReference type="FunFam" id="1.50.40.10:FF:000098">
    <property type="entry name" value="Mitochondrial substrate carrier family protein"/>
    <property type="match status" value="1"/>
</dbReference>
<feature type="repeat" description="Solcar" evidence="11">
    <location>
        <begin position="103"/>
        <end position="190"/>
    </location>
</feature>
<evidence type="ECO:0000256" key="10">
    <source>
        <dbReference type="ARBA" id="ARBA00070485"/>
    </source>
</evidence>
<accession>A0A401RVE2</accession>
<dbReference type="InterPro" id="IPR002167">
    <property type="entry name" value="GDC-like"/>
</dbReference>
<feature type="repeat" description="Solcar" evidence="11">
    <location>
        <begin position="10"/>
        <end position="95"/>
    </location>
</feature>
<dbReference type="AlphaFoldDB" id="A0A401RVE2"/>
<evidence type="ECO:0000256" key="12">
    <source>
        <dbReference type="RuleBase" id="RU000488"/>
    </source>
</evidence>
<feature type="repeat" description="Solcar" evidence="11">
    <location>
        <begin position="198"/>
        <end position="292"/>
    </location>
</feature>
<dbReference type="InterPro" id="IPR002067">
    <property type="entry name" value="MCP"/>
</dbReference>
<evidence type="ECO:0000256" key="7">
    <source>
        <dbReference type="ARBA" id="ARBA00022989"/>
    </source>
</evidence>
<evidence type="ECO:0000256" key="2">
    <source>
        <dbReference type="ARBA" id="ARBA00006375"/>
    </source>
</evidence>
<organism evidence="13 14">
    <name type="scientific">Chiloscyllium punctatum</name>
    <name type="common">Brownbanded bambooshark</name>
    <name type="synonym">Hemiscyllium punctatum</name>
    <dbReference type="NCBI Taxonomy" id="137246"/>
    <lineage>
        <taxon>Eukaryota</taxon>
        <taxon>Metazoa</taxon>
        <taxon>Chordata</taxon>
        <taxon>Craniata</taxon>
        <taxon>Vertebrata</taxon>
        <taxon>Chondrichthyes</taxon>
        <taxon>Elasmobranchii</taxon>
        <taxon>Galeomorphii</taxon>
        <taxon>Galeoidea</taxon>
        <taxon>Orectolobiformes</taxon>
        <taxon>Hemiscylliidae</taxon>
        <taxon>Chiloscyllium</taxon>
    </lineage>
</organism>
<dbReference type="EMBL" id="BEZZ01000007">
    <property type="protein sequence ID" value="GCC22125.1"/>
    <property type="molecule type" value="Genomic_DNA"/>
</dbReference>
<name>A0A401RVE2_CHIPU</name>
<dbReference type="OMA" id="QSFMCVG"/>
<dbReference type="Pfam" id="PF00153">
    <property type="entry name" value="Mito_carr"/>
    <property type="match status" value="3"/>
</dbReference>
<dbReference type="SUPFAM" id="SSF103506">
    <property type="entry name" value="Mitochondrial carrier"/>
    <property type="match status" value="1"/>
</dbReference>
<dbReference type="OrthoDB" id="270584at2759"/>